<evidence type="ECO:0000313" key="4">
    <source>
        <dbReference type="Proteomes" id="UP000176050"/>
    </source>
</evidence>
<evidence type="ECO:0000313" key="3">
    <source>
        <dbReference type="EMBL" id="AOW20216.1"/>
    </source>
</evidence>
<dbReference type="Pfam" id="PF18935">
    <property type="entry name" value="DUF5683"/>
    <property type="match status" value="1"/>
</dbReference>
<feature type="chain" id="PRO_5009110809" description="DUF5683 domain-containing protein" evidence="1">
    <location>
        <begin position="24"/>
        <end position="192"/>
    </location>
</feature>
<sequence>MINSKFLFIILCCFIFTSTLVHSQEDELIISDSIPTLDEEINPLAPSTAAFYSAIIPGLGQAYNKKYWRIPMVYAALGTSTYFYIENNNKYNTVREAFQLYKAGKPNDFDGVNGPAYSEATFERAQKRYKEDRDLSLIITIGIYALQIVEASVSAHLMQLNTDDNISLNPKIMIDPVTNRSVAGISLTYSLE</sequence>
<accession>A0A1D8P6L9</accession>
<dbReference type="STRING" id="1850246.LPB138_05790"/>
<feature type="signal peptide" evidence="1">
    <location>
        <begin position="1"/>
        <end position="23"/>
    </location>
</feature>
<dbReference type="Proteomes" id="UP000176050">
    <property type="component" value="Chromosome"/>
</dbReference>
<dbReference type="RefSeq" id="WP_070236354.1">
    <property type="nucleotide sequence ID" value="NZ_CP017478.1"/>
</dbReference>
<dbReference type="KEGG" id="lul:LPB138_05790"/>
<keyword evidence="1" id="KW-0732">Signal</keyword>
<protein>
    <recommendedName>
        <fullName evidence="2">DUF5683 domain-containing protein</fullName>
    </recommendedName>
</protein>
<name>A0A1D8P6L9_9FLAO</name>
<dbReference type="InterPro" id="IPR043738">
    <property type="entry name" value="DUF5683"/>
</dbReference>
<keyword evidence="4" id="KW-1185">Reference proteome</keyword>
<feature type="domain" description="DUF5683" evidence="2">
    <location>
        <begin position="43"/>
        <end position="190"/>
    </location>
</feature>
<evidence type="ECO:0000256" key="1">
    <source>
        <dbReference type="SAM" id="SignalP"/>
    </source>
</evidence>
<reference evidence="3 4" key="1">
    <citation type="submission" date="2016-10" db="EMBL/GenBank/DDBJ databases">
        <title>Lutibacter sp. LPB0138, isolated from marine gastropod.</title>
        <authorList>
            <person name="Kim E."/>
            <person name="Yi H."/>
        </authorList>
    </citation>
    <scope>NUCLEOTIDE SEQUENCE [LARGE SCALE GENOMIC DNA]</scope>
    <source>
        <strain evidence="3 4">LPB0138</strain>
    </source>
</reference>
<dbReference type="EMBL" id="CP017478">
    <property type="protein sequence ID" value="AOW20216.1"/>
    <property type="molecule type" value="Genomic_DNA"/>
</dbReference>
<gene>
    <name evidence="3" type="ORF">LPB138_05790</name>
</gene>
<organism evidence="3 4">
    <name type="scientific">Urechidicola croceus</name>
    <dbReference type="NCBI Taxonomy" id="1850246"/>
    <lineage>
        <taxon>Bacteria</taxon>
        <taxon>Pseudomonadati</taxon>
        <taxon>Bacteroidota</taxon>
        <taxon>Flavobacteriia</taxon>
        <taxon>Flavobacteriales</taxon>
        <taxon>Flavobacteriaceae</taxon>
        <taxon>Urechidicola</taxon>
    </lineage>
</organism>
<evidence type="ECO:0000259" key="2">
    <source>
        <dbReference type="Pfam" id="PF18935"/>
    </source>
</evidence>
<proteinExistence type="predicted"/>
<dbReference type="AlphaFoldDB" id="A0A1D8P6L9"/>